<reference evidence="3" key="1">
    <citation type="journal article" date="2019" name="Int. J. Syst. Evol. Microbiol.">
        <title>The Global Catalogue of Microorganisms (GCM) 10K type strain sequencing project: providing services to taxonomists for standard genome sequencing and annotation.</title>
        <authorList>
            <consortium name="The Broad Institute Genomics Platform"/>
            <consortium name="The Broad Institute Genome Sequencing Center for Infectious Disease"/>
            <person name="Wu L."/>
            <person name="Ma J."/>
        </authorList>
    </citation>
    <scope>NUCLEOTIDE SEQUENCE [LARGE SCALE GENOMIC DNA]</scope>
    <source>
        <strain evidence="3">CGMCC 4.7643</strain>
    </source>
</reference>
<protein>
    <submittedName>
        <fullName evidence="2">Alkene reductase</fullName>
    </submittedName>
</protein>
<organism evidence="2 3">
    <name type="scientific">Amycolatopsis samaneae</name>
    <dbReference type="NCBI Taxonomy" id="664691"/>
    <lineage>
        <taxon>Bacteria</taxon>
        <taxon>Bacillati</taxon>
        <taxon>Actinomycetota</taxon>
        <taxon>Actinomycetes</taxon>
        <taxon>Pseudonocardiales</taxon>
        <taxon>Pseudonocardiaceae</taxon>
        <taxon>Amycolatopsis</taxon>
    </lineage>
</organism>
<dbReference type="SUPFAM" id="SSF51395">
    <property type="entry name" value="FMN-linked oxidoreductases"/>
    <property type="match status" value="1"/>
</dbReference>
<dbReference type="RefSeq" id="WP_345392675.1">
    <property type="nucleotide sequence ID" value="NZ_BAABHG010000005.1"/>
</dbReference>
<evidence type="ECO:0000313" key="2">
    <source>
        <dbReference type="EMBL" id="MFD2463013.1"/>
    </source>
</evidence>
<dbReference type="Gene3D" id="3.20.20.70">
    <property type="entry name" value="Aldolase class I"/>
    <property type="match status" value="1"/>
</dbReference>
<dbReference type="Proteomes" id="UP001597419">
    <property type="component" value="Unassembled WGS sequence"/>
</dbReference>
<feature type="domain" description="NADH:flavin oxidoreductase/NADH oxidase N-terminal" evidence="1">
    <location>
        <begin position="4"/>
        <end position="234"/>
    </location>
</feature>
<dbReference type="Pfam" id="PF00724">
    <property type="entry name" value="Oxidored_FMN"/>
    <property type="match status" value="1"/>
</dbReference>
<dbReference type="InterPro" id="IPR045247">
    <property type="entry name" value="Oye-like"/>
</dbReference>
<dbReference type="CDD" id="cd02933">
    <property type="entry name" value="OYE_like_FMN"/>
    <property type="match status" value="1"/>
</dbReference>
<dbReference type="PANTHER" id="PTHR22893">
    <property type="entry name" value="NADH OXIDOREDUCTASE-RELATED"/>
    <property type="match status" value="1"/>
</dbReference>
<proteinExistence type="predicted"/>
<dbReference type="EMBL" id="JBHUKU010000020">
    <property type="protein sequence ID" value="MFD2463013.1"/>
    <property type="molecule type" value="Genomic_DNA"/>
</dbReference>
<gene>
    <name evidence="2" type="ORF">ACFSYJ_30690</name>
</gene>
<dbReference type="InterPro" id="IPR001155">
    <property type="entry name" value="OxRdtase_FMN_N"/>
</dbReference>
<evidence type="ECO:0000259" key="1">
    <source>
        <dbReference type="Pfam" id="PF00724"/>
    </source>
</evidence>
<comment type="caution">
    <text evidence="2">The sequence shown here is derived from an EMBL/GenBank/DDBJ whole genome shotgun (WGS) entry which is preliminary data.</text>
</comment>
<keyword evidence="3" id="KW-1185">Reference proteome</keyword>
<sequence>MPSVFDPVTIGSLTLPNRIAMAPLTRRRAYGEGLSATPLMAEYYRQRATAGLIVSEAAQPSRVGQGYTDTPGLHDAAQVESWRPVTAAVHEAGGRIYAQLMHAGRNSHPELLGDGLRPLAPSAVAAEGEVRVHSGEPAVREPYPVPDVLSERDIVETIADFADAAENAIEAGFDGVELHGAYGYLIQQFLSGNANLRTDRYGGGVAGRVRFPLELVDAVAERIGAERLALRISPGCTAFGLDEPGLHELYLTLVRGLPRELAYLHVFEFPGHRDLTVRMREEWPGVFMLNPHEHPHDWPAGPGQLHLVADGLADVLSFGSLFISNPDLVHRFRVGAPLAQADEATFYRGDHHGYTDYPALAEVTV</sequence>
<accession>A0ABW5GQE6</accession>
<name>A0ABW5GQE6_9PSEU</name>
<dbReference type="PANTHER" id="PTHR22893:SF91">
    <property type="entry name" value="NADPH DEHYDROGENASE 2-RELATED"/>
    <property type="match status" value="1"/>
</dbReference>
<dbReference type="InterPro" id="IPR013785">
    <property type="entry name" value="Aldolase_TIM"/>
</dbReference>
<evidence type="ECO:0000313" key="3">
    <source>
        <dbReference type="Proteomes" id="UP001597419"/>
    </source>
</evidence>